<protein>
    <submittedName>
        <fullName evidence="1">Uncharacterized protein</fullName>
    </submittedName>
</protein>
<dbReference type="Proteomes" id="UP001234297">
    <property type="component" value="Chromosome 1"/>
</dbReference>
<evidence type="ECO:0000313" key="1">
    <source>
        <dbReference type="EMBL" id="KAJ8649411.1"/>
    </source>
</evidence>
<dbReference type="EMBL" id="CM056809">
    <property type="protein sequence ID" value="KAJ8649411.1"/>
    <property type="molecule type" value="Genomic_DNA"/>
</dbReference>
<sequence length="89" mass="9790">MIIKSTNVAPVNPSQSQLVPTNMHPVSFATSFGSSLEASHETPAVTSPENRHLPRLENQLVRLSMNQPDIHAIHTTSSTIAPPDLWSHW</sequence>
<gene>
    <name evidence="1" type="ORF">MRB53_002434</name>
</gene>
<keyword evidence="2" id="KW-1185">Reference proteome</keyword>
<proteinExistence type="predicted"/>
<accession>A0ACC2MUQ3</accession>
<name>A0ACC2MUQ3_PERAE</name>
<evidence type="ECO:0000313" key="2">
    <source>
        <dbReference type="Proteomes" id="UP001234297"/>
    </source>
</evidence>
<organism evidence="1 2">
    <name type="scientific">Persea americana</name>
    <name type="common">Avocado</name>
    <dbReference type="NCBI Taxonomy" id="3435"/>
    <lineage>
        <taxon>Eukaryota</taxon>
        <taxon>Viridiplantae</taxon>
        <taxon>Streptophyta</taxon>
        <taxon>Embryophyta</taxon>
        <taxon>Tracheophyta</taxon>
        <taxon>Spermatophyta</taxon>
        <taxon>Magnoliopsida</taxon>
        <taxon>Magnoliidae</taxon>
        <taxon>Laurales</taxon>
        <taxon>Lauraceae</taxon>
        <taxon>Persea</taxon>
    </lineage>
</organism>
<reference evidence="1 2" key="1">
    <citation type="journal article" date="2022" name="Hortic Res">
        <title>A haplotype resolved chromosomal level avocado genome allows analysis of novel avocado genes.</title>
        <authorList>
            <person name="Nath O."/>
            <person name="Fletcher S.J."/>
            <person name="Hayward A."/>
            <person name="Shaw L.M."/>
            <person name="Masouleh A.K."/>
            <person name="Furtado A."/>
            <person name="Henry R.J."/>
            <person name="Mitter N."/>
        </authorList>
    </citation>
    <scope>NUCLEOTIDE SEQUENCE [LARGE SCALE GENOMIC DNA]</scope>
    <source>
        <strain evidence="2">cv. Hass</strain>
    </source>
</reference>
<comment type="caution">
    <text evidence="1">The sequence shown here is derived from an EMBL/GenBank/DDBJ whole genome shotgun (WGS) entry which is preliminary data.</text>
</comment>